<dbReference type="InterPro" id="IPR036680">
    <property type="entry name" value="SPOR-like_sf"/>
</dbReference>
<name>A0A1H8T1C8_9PROT</name>
<dbReference type="SUPFAM" id="SSF110997">
    <property type="entry name" value="Sporulation related repeat"/>
    <property type="match status" value="1"/>
</dbReference>
<dbReference type="STRING" id="42354.SAMN05216333_12137"/>
<feature type="transmembrane region" description="Helical" evidence="2">
    <location>
        <begin position="21"/>
        <end position="43"/>
    </location>
</feature>
<keyword evidence="2" id="KW-0812">Transmembrane</keyword>
<gene>
    <name evidence="4" type="ORF">SAMN05216333_12137</name>
</gene>
<feature type="region of interest" description="Disordered" evidence="1">
    <location>
        <begin position="154"/>
        <end position="191"/>
    </location>
</feature>
<dbReference type="GO" id="GO:0032506">
    <property type="term" value="P:cytokinetic process"/>
    <property type="evidence" value="ECO:0007669"/>
    <property type="project" value="TreeGrafter"/>
</dbReference>
<dbReference type="Pfam" id="PF05036">
    <property type="entry name" value="SPOR"/>
    <property type="match status" value="1"/>
</dbReference>
<dbReference type="PROSITE" id="PS51724">
    <property type="entry name" value="SPOR"/>
    <property type="match status" value="1"/>
</dbReference>
<dbReference type="Gene3D" id="3.30.70.1070">
    <property type="entry name" value="Sporulation related repeat"/>
    <property type="match status" value="1"/>
</dbReference>
<dbReference type="Proteomes" id="UP000198814">
    <property type="component" value="Unassembled WGS sequence"/>
</dbReference>
<dbReference type="InterPro" id="IPR007730">
    <property type="entry name" value="SPOR-like_dom"/>
</dbReference>
<feature type="compositionally biased region" description="Low complexity" evidence="1">
    <location>
        <begin position="157"/>
        <end position="169"/>
    </location>
</feature>
<keyword evidence="2" id="KW-0472">Membrane</keyword>
<dbReference type="PANTHER" id="PTHR38687">
    <property type="entry name" value="CELL DIVISION PROTEIN DEDD-RELATED"/>
    <property type="match status" value="1"/>
</dbReference>
<keyword evidence="4" id="KW-0131">Cell cycle</keyword>
<dbReference type="GO" id="GO:0032153">
    <property type="term" value="C:cell division site"/>
    <property type="evidence" value="ECO:0007669"/>
    <property type="project" value="TreeGrafter"/>
</dbReference>
<accession>A0A1H8T1C8</accession>
<organism evidence="4 5">
    <name type="scientific">Nitrosomonas oligotropha</name>
    <dbReference type="NCBI Taxonomy" id="42354"/>
    <lineage>
        <taxon>Bacteria</taxon>
        <taxon>Pseudomonadati</taxon>
        <taxon>Pseudomonadota</taxon>
        <taxon>Betaproteobacteria</taxon>
        <taxon>Nitrosomonadales</taxon>
        <taxon>Nitrosomonadaceae</taxon>
        <taxon>Nitrosomonas</taxon>
    </lineage>
</organism>
<feature type="region of interest" description="Disordered" evidence="1">
    <location>
        <begin position="107"/>
        <end position="139"/>
    </location>
</feature>
<reference evidence="5" key="1">
    <citation type="submission" date="2016-10" db="EMBL/GenBank/DDBJ databases">
        <authorList>
            <person name="Varghese N."/>
            <person name="Submissions S."/>
        </authorList>
    </citation>
    <scope>NUCLEOTIDE SEQUENCE [LARGE SCALE GENOMIC DNA]</scope>
    <source>
        <strain evidence="5">Nm76</strain>
    </source>
</reference>
<evidence type="ECO:0000256" key="2">
    <source>
        <dbReference type="SAM" id="Phobius"/>
    </source>
</evidence>
<dbReference type="InterPro" id="IPR052521">
    <property type="entry name" value="Cell_div_SPOR-domain"/>
</dbReference>
<proteinExistence type="predicted"/>
<dbReference type="EMBL" id="FODO01000021">
    <property type="protein sequence ID" value="SEO84596.1"/>
    <property type="molecule type" value="Genomic_DNA"/>
</dbReference>
<sequence>MSRDYKTRRPTKSTPEKGGSAFFGGFVGYALGLASAIGIWLYFNYAPSPFLPADKVVSSSEKNQTQPASETPKAAEKPAQPEPLAVVEEKPRFDFYKILPGIEEPEIDQDFKRAAEPPAQPKIAAKTPENNKPAEIVPQPVPPRATVIIPVTPPPQQIAAVPPRALPAEPKQPPQPQQQPPVTPQTKAPAAAKEKIFLQAGSFRKNDEAENMKARLAMLGVFASVQPIDLAEKGTWYRVRIGPFNNKTDSDQTSASLRENGIETQFVKLQ</sequence>
<dbReference type="GO" id="GO:0030428">
    <property type="term" value="C:cell septum"/>
    <property type="evidence" value="ECO:0007669"/>
    <property type="project" value="TreeGrafter"/>
</dbReference>
<feature type="region of interest" description="Disordered" evidence="1">
    <location>
        <begin position="57"/>
        <end position="88"/>
    </location>
</feature>
<evidence type="ECO:0000313" key="5">
    <source>
        <dbReference type="Proteomes" id="UP000198814"/>
    </source>
</evidence>
<feature type="domain" description="SPOR" evidence="3">
    <location>
        <begin position="190"/>
        <end position="270"/>
    </location>
</feature>
<evidence type="ECO:0000256" key="1">
    <source>
        <dbReference type="SAM" id="MobiDB-lite"/>
    </source>
</evidence>
<keyword evidence="2" id="KW-1133">Transmembrane helix</keyword>
<evidence type="ECO:0000259" key="3">
    <source>
        <dbReference type="PROSITE" id="PS51724"/>
    </source>
</evidence>
<feature type="compositionally biased region" description="Pro residues" evidence="1">
    <location>
        <begin position="170"/>
        <end position="183"/>
    </location>
</feature>
<dbReference type="RefSeq" id="WP_090320918.1">
    <property type="nucleotide sequence ID" value="NZ_FNOE01000022.1"/>
</dbReference>
<dbReference type="OrthoDB" id="7063246at2"/>
<protein>
    <submittedName>
        <fullName evidence="4">Cell division protein FtsN</fullName>
    </submittedName>
</protein>
<dbReference type="AlphaFoldDB" id="A0A1H8T1C8"/>
<dbReference type="PANTHER" id="PTHR38687:SF1">
    <property type="entry name" value="CELL DIVISION PROTEIN DEDD"/>
    <property type="match status" value="1"/>
</dbReference>
<dbReference type="GO" id="GO:0042834">
    <property type="term" value="F:peptidoglycan binding"/>
    <property type="evidence" value="ECO:0007669"/>
    <property type="project" value="InterPro"/>
</dbReference>
<feature type="compositionally biased region" description="Polar residues" evidence="1">
    <location>
        <begin position="57"/>
        <end position="69"/>
    </location>
</feature>
<evidence type="ECO:0000313" key="4">
    <source>
        <dbReference type="EMBL" id="SEO84596.1"/>
    </source>
</evidence>
<keyword evidence="5" id="KW-1185">Reference proteome</keyword>
<keyword evidence="4" id="KW-0132">Cell division</keyword>